<dbReference type="SUPFAM" id="SSF75625">
    <property type="entry name" value="YebC-like"/>
    <property type="match status" value="1"/>
</dbReference>
<sequence>MSAGAPAEVNRFGSSMSGHSKWATTKHKKAVIDARRAKSFAKLIKNIEVAAKLGGADLNGNPTLYDAVQKAKKTSVPNDNIDRAIKRGAGIGGEAVEYQNITYEAYGPNGVALMIEVLTDNKNRAAAEVRTGLSRNGGTLADPGSVAYNFTRKGVIVVTGDGTTEDDVMMAALEAGAEEVEPHAQGFEVVTDASALVEVRKALQEAGLDYESADIEFVPNLKVEIDADTAKKVFRLIDALEDSDDVQNVYSNFDLTAEVQAELEADSE</sequence>
<dbReference type="InterPro" id="IPR029072">
    <property type="entry name" value="YebC-like"/>
</dbReference>
<keyword evidence="2 6" id="KW-0963">Cytoplasm</keyword>
<dbReference type="NCBIfam" id="TIGR01033">
    <property type="entry name" value="YebC/PmpR family DNA-binding transcriptional regulator"/>
    <property type="match status" value="1"/>
</dbReference>
<keyword evidence="11" id="KW-1185">Reference proteome</keyword>
<feature type="domain" description="TACO1/YebC-like N-terminal" evidence="9">
    <location>
        <begin position="20"/>
        <end position="90"/>
    </location>
</feature>
<dbReference type="Gene3D" id="1.10.10.200">
    <property type="match status" value="1"/>
</dbReference>
<feature type="domain" description="TACO1/YebC-like second and third" evidence="8">
    <location>
        <begin position="98"/>
        <end position="253"/>
    </location>
</feature>
<dbReference type="InterPro" id="IPR002876">
    <property type="entry name" value="Transcrip_reg_TACO1-like"/>
</dbReference>
<evidence type="ECO:0000256" key="7">
    <source>
        <dbReference type="SAM" id="MobiDB-lite"/>
    </source>
</evidence>
<evidence type="ECO:0000256" key="1">
    <source>
        <dbReference type="ARBA" id="ARBA00008724"/>
    </source>
</evidence>
<organism evidence="10 11">
    <name type="scientific">Agromyces marinus</name>
    <dbReference type="NCBI Taxonomy" id="1389020"/>
    <lineage>
        <taxon>Bacteria</taxon>
        <taxon>Bacillati</taxon>
        <taxon>Actinomycetota</taxon>
        <taxon>Actinomycetes</taxon>
        <taxon>Micrococcales</taxon>
        <taxon>Microbacteriaceae</taxon>
        <taxon>Agromyces</taxon>
    </lineage>
</organism>
<dbReference type="NCBIfam" id="NF009044">
    <property type="entry name" value="PRK12378.1"/>
    <property type="match status" value="1"/>
</dbReference>
<dbReference type="InterPro" id="IPR049083">
    <property type="entry name" value="TACO1_YebC_N"/>
</dbReference>
<dbReference type="Gene3D" id="3.30.70.980">
    <property type="match status" value="2"/>
</dbReference>
<dbReference type="Pfam" id="PF20772">
    <property type="entry name" value="TACO1_YebC_N"/>
    <property type="match status" value="1"/>
</dbReference>
<proteinExistence type="inferred from homology"/>
<comment type="subcellular location">
    <subcellularLocation>
        <location evidence="6">Cytoplasm</location>
    </subcellularLocation>
</comment>
<evidence type="ECO:0000256" key="2">
    <source>
        <dbReference type="ARBA" id="ARBA00022490"/>
    </source>
</evidence>
<comment type="similarity">
    <text evidence="1 6">Belongs to the TACO1 family.</text>
</comment>
<name>A0ABN6YH52_9MICO</name>
<accession>A0ABN6YH52</accession>
<keyword evidence="3 6" id="KW-0805">Transcription regulation</keyword>
<dbReference type="InterPro" id="IPR048300">
    <property type="entry name" value="TACO1_YebC-like_2nd/3rd_dom"/>
</dbReference>
<dbReference type="Proteomes" id="UP001321477">
    <property type="component" value="Chromosome"/>
</dbReference>
<evidence type="ECO:0000259" key="9">
    <source>
        <dbReference type="Pfam" id="PF20772"/>
    </source>
</evidence>
<protein>
    <recommendedName>
        <fullName evidence="6">Probable transcriptional regulatory protein GCM10025870_33620</fullName>
    </recommendedName>
</protein>
<evidence type="ECO:0000313" key="10">
    <source>
        <dbReference type="EMBL" id="BDZ56289.1"/>
    </source>
</evidence>
<feature type="region of interest" description="Disordered" evidence="7">
    <location>
        <begin position="1"/>
        <end position="21"/>
    </location>
</feature>
<evidence type="ECO:0000256" key="5">
    <source>
        <dbReference type="ARBA" id="ARBA00023163"/>
    </source>
</evidence>
<keyword evidence="4 6" id="KW-0238">DNA-binding</keyword>
<dbReference type="EMBL" id="AP027734">
    <property type="protein sequence ID" value="BDZ56289.1"/>
    <property type="molecule type" value="Genomic_DNA"/>
</dbReference>
<dbReference type="PANTHER" id="PTHR12532:SF6">
    <property type="entry name" value="TRANSCRIPTIONAL REGULATORY PROTEIN YEBC-RELATED"/>
    <property type="match status" value="1"/>
</dbReference>
<evidence type="ECO:0000256" key="3">
    <source>
        <dbReference type="ARBA" id="ARBA00023015"/>
    </source>
</evidence>
<dbReference type="PANTHER" id="PTHR12532">
    <property type="entry name" value="TRANSLATIONAL ACTIVATOR OF CYTOCHROME C OXIDASE 1"/>
    <property type="match status" value="1"/>
</dbReference>
<dbReference type="HAMAP" id="MF_00693">
    <property type="entry name" value="Transcrip_reg_TACO1"/>
    <property type="match status" value="1"/>
</dbReference>
<reference evidence="11" key="1">
    <citation type="journal article" date="2019" name="Int. J. Syst. Evol. Microbiol.">
        <title>The Global Catalogue of Microorganisms (GCM) 10K type strain sequencing project: providing services to taxonomists for standard genome sequencing and annotation.</title>
        <authorList>
            <consortium name="The Broad Institute Genomics Platform"/>
            <consortium name="The Broad Institute Genome Sequencing Center for Infectious Disease"/>
            <person name="Wu L."/>
            <person name="Ma J."/>
        </authorList>
    </citation>
    <scope>NUCLEOTIDE SEQUENCE [LARGE SCALE GENOMIC DNA]</scope>
    <source>
        <strain evidence="11">NBRC 109019</strain>
    </source>
</reference>
<evidence type="ECO:0000256" key="4">
    <source>
        <dbReference type="ARBA" id="ARBA00023125"/>
    </source>
</evidence>
<gene>
    <name evidence="10" type="ORF">GCM10025870_33620</name>
</gene>
<evidence type="ECO:0000259" key="8">
    <source>
        <dbReference type="Pfam" id="PF01709"/>
    </source>
</evidence>
<dbReference type="InterPro" id="IPR026564">
    <property type="entry name" value="Transcrip_reg_TACO1-like_dom3"/>
</dbReference>
<evidence type="ECO:0000313" key="11">
    <source>
        <dbReference type="Proteomes" id="UP001321477"/>
    </source>
</evidence>
<dbReference type="NCBIfam" id="NF001030">
    <property type="entry name" value="PRK00110.1"/>
    <property type="match status" value="1"/>
</dbReference>
<keyword evidence="5 6" id="KW-0804">Transcription</keyword>
<dbReference type="InterPro" id="IPR017856">
    <property type="entry name" value="Integrase-like_N"/>
</dbReference>
<evidence type="ECO:0000256" key="6">
    <source>
        <dbReference type="HAMAP-Rule" id="MF_00693"/>
    </source>
</evidence>
<dbReference type="Pfam" id="PF01709">
    <property type="entry name" value="Transcrip_reg"/>
    <property type="match status" value="1"/>
</dbReference>